<dbReference type="RefSeq" id="WP_189489976.1">
    <property type="nucleotide sequence ID" value="NZ_BMZO01000006.1"/>
</dbReference>
<keyword evidence="1 4" id="KW-0413">Isomerase</keyword>
<evidence type="ECO:0000256" key="2">
    <source>
        <dbReference type="PIRSR" id="PIRSR006386-1"/>
    </source>
</evidence>
<organism evidence="4 5">
    <name type="scientific">Limoniibacter endophyticus</name>
    <dbReference type="NCBI Taxonomy" id="1565040"/>
    <lineage>
        <taxon>Bacteria</taxon>
        <taxon>Pseudomonadati</taxon>
        <taxon>Pseudomonadota</taxon>
        <taxon>Alphaproteobacteria</taxon>
        <taxon>Hyphomicrobiales</taxon>
        <taxon>Bartonellaceae</taxon>
        <taxon>Limoniibacter</taxon>
    </lineage>
</organism>
<dbReference type="SUPFAM" id="SSF52833">
    <property type="entry name" value="Thioredoxin-like"/>
    <property type="match status" value="1"/>
</dbReference>
<proteinExistence type="inferred from homology"/>
<keyword evidence="5" id="KW-1185">Reference proteome</keyword>
<dbReference type="EMBL" id="BMZO01000006">
    <property type="protein sequence ID" value="GHC73094.1"/>
    <property type="molecule type" value="Genomic_DNA"/>
</dbReference>
<name>A0A8J3DN45_9HYPH</name>
<dbReference type="InterPro" id="IPR001853">
    <property type="entry name" value="DSBA-like_thioredoxin_dom"/>
</dbReference>
<comment type="similarity">
    <text evidence="1">Belongs to the GST superfamily. NadH family.</text>
</comment>
<dbReference type="CDD" id="cd03022">
    <property type="entry name" value="DsbA_HCCA_Iso"/>
    <property type="match status" value="1"/>
</dbReference>
<dbReference type="PANTHER" id="PTHR42943">
    <property type="entry name" value="GLUTATHIONE S-TRANSFERASE KAPPA"/>
    <property type="match status" value="1"/>
</dbReference>
<dbReference type="GO" id="GO:0004602">
    <property type="term" value="F:glutathione peroxidase activity"/>
    <property type="evidence" value="ECO:0007669"/>
    <property type="project" value="TreeGrafter"/>
</dbReference>
<dbReference type="AlphaFoldDB" id="A0A8J3DN45"/>
<dbReference type="Proteomes" id="UP000641137">
    <property type="component" value="Unassembled WGS sequence"/>
</dbReference>
<dbReference type="InterPro" id="IPR014440">
    <property type="entry name" value="HCCAis_GSTk"/>
</dbReference>
<dbReference type="InterPro" id="IPR044087">
    <property type="entry name" value="NahD-like"/>
</dbReference>
<sequence length="199" mass="22686">MAKKKVYYYHALSSPWAYLGWPKFKALIEKHDLDVVVRPTRIVPDNGGVPLRSRPQPRQDYHAVELDRWRKRLNMPLVLKPAHYPTNNEFSARMVIAADKLGLPALELSHALLHALWSEELDVTLPEVRIEVANRLGLDGAKLQAMEEDPDIVQAWHDSHAEATARGVFGTPTWIYEDVLYWGQDRLDFLDEALSAKGA</sequence>
<accession>A0A8J3DN45</accession>
<dbReference type="GO" id="GO:0006749">
    <property type="term" value="P:glutathione metabolic process"/>
    <property type="evidence" value="ECO:0007669"/>
    <property type="project" value="TreeGrafter"/>
</dbReference>
<dbReference type="GO" id="GO:0004364">
    <property type="term" value="F:glutathione transferase activity"/>
    <property type="evidence" value="ECO:0007669"/>
    <property type="project" value="TreeGrafter"/>
</dbReference>
<dbReference type="InterPro" id="IPR036249">
    <property type="entry name" value="Thioredoxin-like_sf"/>
</dbReference>
<comment type="catalytic activity">
    <reaction evidence="1">
        <text>2-hydroxychromene-2-carboxylate = (3E)-4-(2-hydroxyphenyl)-2-oxobut-3-enoate</text>
        <dbReference type="Rhea" id="RHEA:27401"/>
        <dbReference type="ChEBI" id="CHEBI:59350"/>
        <dbReference type="ChEBI" id="CHEBI:59353"/>
        <dbReference type="EC" id="5.99.1.4"/>
    </reaction>
</comment>
<dbReference type="InterPro" id="IPR051924">
    <property type="entry name" value="GST_Kappa/NadH"/>
</dbReference>
<reference evidence="4" key="1">
    <citation type="journal article" date="2014" name="Int. J. Syst. Evol. Microbiol.">
        <title>Complete genome sequence of Corynebacterium casei LMG S-19264T (=DSM 44701T), isolated from a smear-ripened cheese.</title>
        <authorList>
            <consortium name="US DOE Joint Genome Institute (JGI-PGF)"/>
            <person name="Walter F."/>
            <person name="Albersmeier A."/>
            <person name="Kalinowski J."/>
            <person name="Ruckert C."/>
        </authorList>
    </citation>
    <scope>NUCLEOTIDE SEQUENCE</scope>
    <source>
        <strain evidence="4">KCTC 42097</strain>
    </source>
</reference>
<dbReference type="EC" id="5.99.1.4" evidence="1"/>
<evidence type="ECO:0000313" key="5">
    <source>
        <dbReference type="Proteomes" id="UP000641137"/>
    </source>
</evidence>
<dbReference type="PIRSF" id="PIRSF006386">
    <property type="entry name" value="HCCAis_GSTk"/>
    <property type="match status" value="1"/>
</dbReference>
<dbReference type="Pfam" id="PF01323">
    <property type="entry name" value="DSBA"/>
    <property type="match status" value="1"/>
</dbReference>
<feature type="active site" description="Nucleophile" evidence="2">
    <location>
        <position position="14"/>
    </location>
</feature>
<evidence type="ECO:0000256" key="1">
    <source>
        <dbReference type="PIRNR" id="PIRNR006386"/>
    </source>
</evidence>
<dbReference type="Gene3D" id="3.40.30.10">
    <property type="entry name" value="Glutaredoxin"/>
    <property type="match status" value="1"/>
</dbReference>
<reference evidence="4" key="2">
    <citation type="submission" date="2020-09" db="EMBL/GenBank/DDBJ databases">
        <authorList>
            <person name="Sun Q."/>
            <person name="Kim S."/>
        </authorList>
    </citation>
    <scope>NUCLEOTIDE SEQUENCE</scope>
    <source>
        <strain evidence="4">KCTC 42097</strain>
    </source>
</reference>
<protein>
    <recommendedName>
        <fullName evidence="1">2-hydroxychromene-2-carboxylate isomerase</fullName>
        <ecNumber evidence="1">5.99.1.4</ecNumber>
    </recommendedName>
</protein>
<evidence type="ECO:0000259" key="3">
    <source>
        <dbReference type="Pfam" id="PF01323"/>
    </source>
</evidence>
<dbReference type="PANTHER" id="PTHR42943:SF13">
    <property type="entry name" value="GLUTATHIONE S-TRANSFERASE KAPPA-RELATED"/>
    <property type="match status" value="1"/>
</dbReference>
<comment type="caution">
    <text evidence="4">The sequence shown here is derived from an EMBL/GenBank/DDBJ whole genome shotgun (WGS) entry which is preliminary data.</text>
</comment>
<dbReference type="GO" id="GO:1901170">
    <property type="term" value="P:naphthalene catabolic process"/>
    <property type="evidence" value="ECO:0007669"/>
    <property type="project" value="InterPro"/>
</dbReference>
<evidence type="ECO:0000313" key="4">
    <source>
        <dbReference type="EMBL" id="GHC73094.1"/>
    </source>
</evidence>
<feature type="domain" description="DSBA-like thioredoxin" evidence="3">
    <location>
        <begin position="12"/>
        <end position="194"/>
    </location>
</feature>
<dbReference type="GO" id="GO:0018845">
    <property type="term" value="F:2-hydroxychromene-2-carboxylate isomerase activity"/>
    <property type="evidence" value="ECO:0007669"/>
    <property type="project" value="UniProtKB-UniRule"/>
</dbReference>
<gene>
    <name evidence="4" type="primary">nahD</name>
    <name evidence="4" type="ORF">GCM10010136_21260</name>
</gene>